<organism evidence="9 10">
    <name type="scientific">Saccharothrix carnea</name>
    <dbReference type="NCBI Taxonomy" id="1280637"/>
    <lineage>
        <taxon>Bacteria</taxon>
        <taxon>Bacillati</taxon>
        <taxon>Actinomycetota</taxon>
        <taxon>Actinomycetes</taxon>
        <taxon>Pseudonocardiales</taxon>
        <taxon>Pseudonocardiaceae</taxon>
        <taxon>Saccharothrix</taxon>
    </lineage>
</organism>
<accession>A0A2P8IC09</accession>
<sequence>MADPRGFLTTERETPRSRPVFLRLRDWREVYEEFERPKLEKQAGRCMDCGIPFCHQGCPLGNLIPDWNNLVWKDDWRLASERLHATNNFPEFTGTLCPAPCEAACVVGINGDPVTIKRVEISIIDRAWDEGWVTPQPPVTRTGRSVAVVGSGPAGLAAAQQLTRAGHDVTVLERADAIGGLLRYGIPEFKMEKWRLDRRLDQMRAEGTRFETNVNVGVDVTVAELRESYDAVVLAGGATAWRDLPVPGRELSGVHQAMEYLPGANKVARGELDVPPITAEGKHVVVIGGGDTGADCVGTAHRQGALSVTQLEIMPRPPEKRAEVHPWPTYPMLYRVTSAHEEGGERLYSVSTVEFLGDDAGAVRALKLVEVEASGGRFEPVPGSEREIPAQLVTLAMGFVGPEKDGLLTELGVDLDARGNVARDERFATSVDGVFVAGDMGRGQSLIVWAIAEGRSAAAGVDAYLTGRAVLPRPIEPTDRPLV</sequence>
<gene>
    <name evidence="9" type="ORF">B0I31_104286</name>
</gene>
<dbReference type="Pfam" id="PF07992">
    <property type="entry name" value="Pyr_redox_2"/>
    <property type="match status" value="2"/>
</dbReference>
<evidence type="ECO:0000256" key="4">
    <source>
        <dbReference type="ARBA" id="ARBA00023004"/>
    </source>
</evidence>
<dbReference type="InterPro" id="IPR017896">
    <property type="entry name" value="4Fe4S_Fe-S-bd"/>
</dbReference>
<dbReference type="AlphaFoldDB" id="A0A2P8IC09"/>
<evidence type="ECO:0000259" key="8">
    <source>
        <dbReference type="PROSITE" id="PS51379"/>
    </source>
</evidence>
<dbReference type="GO" id="GO:0006537">
    <property type="term" value="P:glutamate biosynthetic process"/>
    <property type="evidence" value="ECO:0007669"/>
    <property type="project" value="UniProtKB-KW"/>
</dbReference>
<evidence type="ECO:0000313" key="10">
    <source>
        <dbReference type="Proteomes" id="UP000241118"/>
    </source>
</evidence>
<evidence type="ECO:0000313" key="9">
    <source>
        <dbReference type="EMBL" id="PSL55995.1"/>
    </source>
</evidence>
<protein>
    <submittedName>
        <fullName evidence="9">Glutamate synthase (NADPH/NADH) small chain</fullName>
    </submittedName>
</protein>
<evidence type="ECO:0000256" key="3">
    <source>
        <dbReference type="ARBA" id="ARBA00023002"/>
    </source>
</evidence>
<evidence type="ECO:0000256" key="2">
    <source>
        <dbReference type="ARBA" id="ARBA00022723"/>
    </source>
</evidence>
<dbReference type="Proteomes" id="UP000241118">
    <property type="component" value="Unassembled WGS sequence"/>
</dbReference>
<dbReference type="PANTHER" id="PTHR43100">
    <property type="entry name" value="GLUTAMATE SYNTHASE [NADPH] SMALL CHAIN"/>
    <property type="match status" value="1"/>
</dbReference>
<comment type="caution">
    <text evidence="9">The sequence shown here is derived from an EMBL/GenBank/DDBJ whole genome shotgun (WGS) entry which is preliminary data.</text>
</comment>
<dbReference type="GO" id="GO:0046872">
    <property type="term" value="F:metal ion binding"/>
    <property type="evidence" value="ECO:0007669"/>
    <property type="project" value="UniProtKB-KW"/>
</dbReference>
<evidence type="ECO:0000256" key="1">
    <source>
        <dbReference type="ARBA" id="ARBA00022605"/>
    </source>
</evidence>
<dbReference type="InterPro" id="IPR006005">
    <property type="entry name" value="Glut_synth_ssu1"/>
</dbReference>
<dbReference type="InterPro" id="IPR028261">
    <property type="entry name" value="DPD_II"/>
</dbReference>
<evidence type="ECO:0000256" key="6">
    <source>
        <dbReference type="ARBA" id="ARBA00023164"/>
    </source>
</evidence>
<dbReference type="NCBIfam" id="TIGR01317">
    <property type="entry name" value="GOGAT_sm_gam"/>
    <property type="match status" value="1"/>
</dbReference>
<dbReference type="GO" id="GO:0051536">
    <property type="term" value="F:iron-sulfur cluster binding"/>
    <property type="evidence" value="ECO:0007669"/>
    <property type="project" value="UniProtKB-KW"/>
</dbReference>
<keyword evidence="4" id="KW-0408">Iron</keyword>
<dbReference type="InterPro" id="IPR036188">
    <property type="entry name" value="FAD/NAD-bd_sf"/>
</dbReference>
<keyword evidence="5" id="KW-0411">Iron-sulfur</keyword>
<comment type="pathway">
    <text evidence="7">Amino-acid biosynthesis.</text>
</comment>
<dbReference type="EMBL" id="PYAX01000004">
    <property type="protein sequence ID" value="PSL55995.1"/>
    <property type="molecule type" value="Genomic_DNA"/>
</dbReference>
<dbReference type="GO" id="GO:0016639">
    <property type="term" value="F:oxidoreductase activity, acting on the CH-NH2 group of donors, NAD or NADP as acceptor"/>
    <property type="evidence" value="ECO:0007669"/>
    <property type="project" value="InterPro"/>
</dbReference>
<keyword evidence="2" id="KW-0479">Metal-binding</keyword>
<dbReference type="SUPFAM" id="SSF46548">
    <property type="entry name" value="alpha-helical ferredoxin"/>
    <property type="match status" value="1"/>
</dbReference>
<dbReference type="Gene3D" id="1.10.1060.10">
    <property type="entry name" value="Alpha-helical ferredoxin"/>
    <property type="match status" value="1"/>
</dbReference>
<reference evidence="9 10" key="1">
    <citation type="submission" date="2018-03" db="EMBL/GenBank/DDBJ databases">
        <title>Genomic Encyclopedia of Type Strains, Phase III (KMG-III): the genomes of soil and plant-associated and newly described type strains.</title>
        <authorList>
            <person name="Whitman W."/>
        </authorList>
    </citation>
    <scope>NUCLEOTIDE SEQUENCE [LARGE SCALE GENOMIC DNA]</scope>
    <source>
        <strain evidence="9 10">CGMCC 4.7097</strain>
    </source>
</reference>
<proteinExistence type="predicted"/>
<keyword evidence="1" id="KW-0028">Amino-acid biosynthesis</keyword>
<keyword evidence="10" id="KW-1185">Reference proteome</keyword>
<dbReference type="RefSeq" id="WP_106615687.1">
    <property type="nucleotide sequence ID" value="NZ_PYAX01000004.1"/>
</dbReference>
<dbReference type="OrthoDB" id="9803192at2"/>
<dbReference type="Gene3D" id="3.50.50.60">
    <property type="entry name" value="FAD/NAD(P)-binding domain"/>
    <property type="match status" value="2"/>
</dbReference>
<evidence type="ECO:0000256" key="7">
    <source>
        <dbReference type="ARBA" id="ARBA00029440"/>
    </source>
</evidence>
<dbReference type="SUPFAM" id="SSF51971">
    <property type="entry name" value="Nucleotide-binding domain"/>
    <property type="match status" value="2"/>
</dbReference>
<dbReference type="Pfam" id="PF14691">
    <property type="entry name" value="Fer4_20"/>
    <property type="match status" value="1"/>
</dbReference>
<dbReference type="InterPro" id="IPR051394">
    <property type="entry name" value="Glutamate_Synthase"/>
</dbReference>
<dbReference type="PRINTS" id="PR00419">
    <property type="entry name" value="ADXRDTASE"/>
</dbReference>
<evidence type="ECO:0000256" key="5">
    <source>
        <dbReference type="ARBA" id="ARBA00023014"/>
    </source>
</evidence>
<dbReference type="InterPro" id="IPR023753">
    <property type="entry name" value="FAD/NAD-binding_dom"/>
</dbReference>
<name>A0A2P8IC09_SACCR</name>
<dbReference type="FunFam" id="3.50.50.60:FF:000124">
    <property type="entry name" value="Glutamate synthase small subunit"/>
    <property type="match status" value="1"/>
</dbReference>
<dbReference type="PANTHER" id="PTHR43100:SF1">
    <property type="entry name" value="GLUTAMATE SYNTHASE [NADPH] SMALL CHAIN"/>
    <property type="match status" value="1"/>
</dbReference>
<feature type="domain" description="4Fe-4S ferredoxin-type" evidence="8">
    <location>
        <begin position="37"/>
        <end position="68"/>
    </location>
</feature>
<dbReference type="InterPro" id="IPR009051">
    <property type="entry name" value="Helical_ferredxn"/>
</dbReference>
<keyword evidence="6" id="KW-0314">Glutamate biosynthesis</keyword>
<keyword evidence="3" id="KW-0560">Oxidoreductase</keyword>
<dbReference type="PROSITE" id="PS51379">
    <property type="entry name" value="4FE4S_FER_2"/>
    <property type="match status" value="1"/>
</dbReference>